<dbReference type="EMBL" id="AP021875">
    <property type="protein sequence ID" value="BBO74719.1"/>
    <property type="molecule type" value="Genomic_DNA"/>
</dbReference>
<proteinExistence type="predicted"/>
<dbReference type="InterPro" id="IPR003594">
    <property type="entry name" value="HATPase_dom"/>
</dbReference>
<dbReference type="Proteomes" id="UP000427769">
    <property type="component" value="Chromosome"/>
</dbReference>
<evidence type="ECO:0000256" key="2">
    <source>
        <dbReference type="ARBA" id="ARBA00012438"/>
    </source>
</evidence>
<feature type="coiled-coil region" evidence="3">
    <location>
        <begin position="175"/>
        <end position="209"/>
    </location>
</feature>
<dbReference type="Pfam" id="PF02518">
    <property type="entry name" value="HATPase_c"/>
    <property type="match status" value="1"/>
</dbReference>
<accession>A0A5K7Z377</accession>
<dbReference type="InterPro" id="IPR004358">
    <property type="entry name" value="Sig_transdc_His_kin-like_C"/>
</dbReference>
<sequence>MTADKKAIGGADPKEERMRHIHNAIELALNLGDFQKEVDSECTPDKVAKESLKRIDSIIQFNSSAIYLVNEQTSDLTISAFTPDNERSSLENELEFMIDEGFVAWALRERRGVMLNSKDDSHTVLLHVMATYSRIRGLFIGILPSHFSRLHDASLEMVSIILRNASNCIESLIYSSVMRKQQKELEREVERKTRQLVRYEKQLISAQNMEAIAALAGGVAHKFNNALQVLMGSMDLISMVAQDNSKILKQIKRTRPTIRQMADLTNKLTAYARGGTFIANQVISIGALFNEILPAVKRSIKETVDLTVELADDSVLVDVDTMQMRTVVLSIVTNGDESIIDKGCIKISSQLFPWKDVPEKVQVELTPWDYVCVSFQDNGVGMDSNTLRRLFEPFYSTKFEGRGLGMAAVSGIIRQHKGWIHVASQVSKGTNVQIYLPKAS</sequence>
<dbReference type="Gene3D" id="1.10.287.130">
    <property type="match status" value="1"/>
</dbReference>
<dbReference type="GO" id="GO:0000155">
    <property type="term" value="F:phosphorelay sensor kinase activity"/>
    <property type="evidence" value="ECO:0007669"/>
    <property type="project" value="InterPro"/>
</dbReference>
<evidence type="ECO:0000313" key="6">
    <source>
        <dbReference type="Proteomes" id="UP000427769"/>
    </source>
</evidence>
<dbReference type="InterPro" id="IPR005467">
    <property type="entry name" value="His_kinase_dom"/>
</dbReference>
<feature type="domain" description="Histidine kinase" evidence="4">
    <location>
        <begin position="218"/>
        <end position="440"/>
    </location>
</feature>
<dbReference type="AlphaFoldDB" id="A0A5K7Z377"/>
<name>A0A5K7Z377_9BACT</name>
<evidence type="ECO:0000256" key="3">
    <source>
        <dbReference type="SAM" id="Coils"/>
    </source>
</evidence>
<evidence type="ECO:0000256" key="1">
    <source>
        <dbReference type="ARBA" id="ARBA00000085"/>
    </source>
</evidence>
<dbReference type="Gene3D" id="3.30.565.10">
    <property type="entry name" value="Histidine kinase-like ATPase, C-terminal domain"/>
    <property type="match status" value="1"/>
</dbReference>
<dbReference type="InterPro" id="IPR029016">
    <property type="entry name" value="GAF-like_dom_sf"/>
</dbReference>
<organism evidence="5 6">
    <name type="scientific">Desulfosarcina widdelii</name>
    <dbReference type="NCBI Taxonomy" id="947919"/>
    <lineage>
        <taxon>Bacteria</taxon>
        <taxon>Pseudomonadati</taxon>
        <taxon>Thermodesulfobacteriota</taxon>
        <taxon>Desulfobacteria</taxon>
        <taxon>Desulfobacterales</taxon>
        <taxon>Desulfosarcinaceae</taxon>
        <taxon>Desulfosarcina</taxon>
    </lineage>
</organism>
<protein>
    <recommendedName>
        <fullName evidence="2">histidine kinase</fullName>
        <ecNumber evidence="2">2.7.13.3</ecNumber>
    </recommendedName>
</protein>
<dbReference type="InterPro" id="IPR036097">
    <property type="entry name" value="HisK_dim/P_sf"/>
</dbReference>
<evidence type="ECO:0000313" key="5">
    <source>
        <dbReference type="EMBL" id="BBO74719.1"/>
    </source>
</evidence>
<gene>
    <name evidence="5" type="ORF">DSCW_21360</name>
</gene>
<dbReference type="RefSeq" id="WP_155303721.1">
    <property type="nucleotide sequence ID" value="NZ_AP021875.1"/>
</dbReference>
<dbReference type="SMART" id="SM00387">
    <property type="entry name" value="HATPase_c"/>
    <property type="match status" value="1"/>
</dbReference>
<reference evidence="5 6" key="1">
    <citation type="submission" date="2019-11" db="EMBL/GenBank/DDBJ databases">
        <title>Comparative genomics of hydrocarbon-degrading Desulfosarcina strains.</title>
        <authorList>
            <person name="Watanabe M."/>
            <person name="Kojima H."/>
            <person name="Fukui M."/>
        </authorList>
    </citation>
    <scope>NUCLEOTIDE SEQUENCE [LARGE SCALE GENOMIC DNA]</scope>
    <source>
        <strain evidence="5 6">PP31</strain>
    </source>
</reference>
<dbReference type="OrthoDB" id="5413176at2"/>
<dbReference type="PANTHER" id="PTHR43065">
    <property type="entry name" value="SENSOR HISTIDINE KINASE"/>
    <property type="match status" value="1"/>
</dbReference>
<dbReference type="PROSITE" id="PS50109">
    <property type="entry name" value="HIS_KIN"/>
    <property type="match status" value="1"/>
</dbReference>
<dbReference type="SUPFAM" id="SSF55781">
    <property type="entry name" value="GAF domain-like"/>
    <property type="match status" value="1"/>
</dbReference>
<dbReference type="EC" id="2.7.13.3" evidence="2"/>
<comment type="catalytic activity">
    <reaction evidence="1">
        <text>ATP + protein L-histidine = ADP + protein N-phospho-L-histidine.</text>
        <dbReference type="EC" id="2.7.13.3"/>
    </reaction>
</comment>
<dbReference type="PANTHER" id="PTHR43065:SF42">
    <property type="entry name" value="TWO-COMPONENT SENSOR PPRA"/>
    <property type="match status" value="1"/>
</dbReference>
<dbReference type="Gene3D" id="3.30.450.40">
    <property type="match status" value="1"/>
</dbReference>
<dbReference type="SUPFAM" id="SSF55874">
    <property type="entry name" value="ATPase domain of HSP90 chaperone/DNA topoisomerase II/histidine kinase"/>
    <property type="match status" value="1"/>
</dbReference>
<dbReference type="InterPro" id="IPR036890">
    <property type="entry name" value="HATPase_C_sf"/>
</dbReference>
<dbReference type="KEGG" id="dwd:DSCW_21360"/>
<keyword evidence="6" id="KW-1185">Reference proteome</keyword>
<keyword evidence="3" id="KW-0175">Coiled coil</keyword>
<dbReference type="PRINTS" id="PR00344">
    <property type="entry name" value="BCTRLSENSOR"/>
</dbReference>
<evidence type="ECO:0000259" key="4">
    <source>
        <dbReference type="PROSITE" id="PS50109"/>
    </source>
</evidence>
<dbReference type="SUPFAM" id="SSF47384">
    <property type="entry name" value="Homodimeric domain of signal transducing histidine kinase"/>
    <property type="match status" value="1"/>
</dbReference>